<gene>
    <name evidence="8" type="ORF">FHP91_18645</name>
</gene>
<dbReference type="PANTHER" id="PTHR34584:SF1">
    <property type="entry name" value="NA(+)_H(+) ANTIPORTER SUBUNIT E1"/>
    <property type="match status" value="1"/>
</dbReference>
<keyword evidence="3" id="KW-1003">Cell membrane</keyword>
<proteinExistence type="inferred from homology"/>
<keyword evidence="4 7" id="KW-0812">Transmembrane</keyword>
<evidence type="ECO:0000256" key="7">
    <source>
        <dbReference type="SAM" id="Phobius"/>
    </source>
</evidence>
<dbReference type="InterPro" id="IPR002758">
    <property type="entry name" value="Cation_antiport_E"/>
</dbReference>
<evidence type="ECO:0000256" key="3">
    <source>
        <dbReference type="ARBA" id="ARBA00022475"/>
    </source>
</evidence>
<comment type="caution">
    <text evidence="8">The sequence shown here is derived from an EMBL/GenBank/DDBJ whole genome shotgun (WGS) entry which is preliminary data.</text>
</comment>
<evidence type="ECO:0000256" key="1">
    <source>
        <dbReference type="ARBA" id="ARBA00004651"/>
    </source>
</evidence>
<dbReference type="PANTHER" id="PTHR34584">
    <property type="entry name" value="NA(+)/H(+) ANTIPORTER SUBUNIT E1"/>
    <property type="match status" value="1"/>
</dbReference>
<evidence type="ECO:0000256" key="4">
    <source>
        <dbReference type="ARBA" id="ARBA00022692"/>
    </source>
</evidence>
<feature type="transmembrane region" description="Helical" evidence="7">
    <location>
        <begin position="31"/>
        <end position="48"/>
    </location>
</feature>
<dbReference type="PIRSF" id="PIRSF019239">
    <property type="entry name" value="MrpE"/>
    <property type="match status" value="1"/>
</dbReference>
<dbReference type="AlphaFoldDB" id="A0A557QG74"/>
<evidence type="ECO:0000256" key="2">
    <source>
        <dbReference type="ARBA" id="ARBA00006228"/>
    </source>
</evidence>
<dbReference type="RefSeq" id="WP_144311005.1">
    <property type="nucleotide sequence ID" value="NZ_VMNK01000018.1"/>
</dbReference>
<dbReference type="EMBL" id="VMNK01000018">
    <property type="protein sequence ID" value="TVO51915.1"/>
    <property type="molecule type" value="Genomic_DNA"/>
</dbReference>
<comment type="subcellular location">
    <subcellularLocation>
        <location evidence="1">Cell membrane</location>
        <topology evidence="1">Multi-pass membrane protein</topology>
    </subcellularLocation>
</comment>
<evidence type="ECO:0000256" key="5">
    <source>
        <dbReference type="ARBA" id="ARBA00022989"/>
    </source>
</evidence>
<comment type="similarity">
    <text evidence="2">Belongs to the CPA3 antiporters (TC 2.A.63) subunit E family.</text>
</comment>
<dbReference type="Proteomes" id="UP000319502">
    <property type="component" value="Unassembled WGS sequence"/>
</dbReference>
<reference evidence="8 9" key="1">
    <citation type="submission" date="2019-07" db="EMBL/GenBank/DDBJ databases">
        <title>The pathways for chlorine oxyanion respiration interact through the shared metabolite chlorate.</title>
        <authorList>
            <person name="Barnum T.P."/>
            <person name="Cheng Y."/>
            <person name="Hill K.A."/>
            <person name="Lucas L.N."/>
            <person name="Carlson H.K."/>
            <person name="Coates J.D."/>
        </authorList>
    </citation>
    <scope>NUCLEOTIDE SEQUENCE [LARGE SCALE GENOMIC DNA]</scope>
    <source>
        <strain evidence="8 9">SFB-3</strain>
    </source>
</reference>
<evidence type="ECO:0000256" key="6">
    <source>
        <dbReference type="ARBA" id="ARBA00023136"/>
    </source>
</evidence>
<dbReference type="OrthoDB" id="9807187at2"/>
<evidence type="ECO:0000313" key="8">
    <source>
        <dbReference type="EMBL" id="TVO51915.1"/>
    </source>
</evidence>
<protein>
    <submittedName>
        <fullName evidence="8">Cation transporter</fullName>
    </submittedName>
</protein>
<sequence length="165" mass="18266">MGHRHMHRFHSISVVISLFVFWLVLSGYFTPFLVTVGLVSSVLVVLFAHRMSVIDREGHPLELRAGVWSYWPWLVVEIVKSAWTVSKLIVHPRLPISPTMMRVKMSQTSAVGQVMYANSITLTPGTISVAIEGDEILVHALTQAGAEDLAGGEMDRRVSACEARA</sequence>
<dbReference type="GO" id="GO:0008324">
    <property type="term" value="F:monoatomic cation transmembrane transporter activity"/>
    <property type="evidence" value="ECO:0007669"/>
    <property type="project" value="InterPro"/>
</dbReference>
<name>A0A557QG74_9RHOO</name>
<keyword evidence="9" id="KW-1185">Reference proteome</keyword>
<evidence type="ECO:0000313" key="9">
    <source>
        <dbReference type="Proteomes" id="UP000319502"/>
    </source>
</evidence>
<keyword evidence="5 7" id="KW-1133">Transmembrane helix</keyword>
<feature type="transmembrane region" description="Helical" evidence="7">
    <location>
        <begin position="7"/>
        <end position="25"/>
    </location>
</feature>
<dbReference type="Pfam" id="PF01899">
    <property type="entry name" value="MNHE"/>
    <property type="match status" value="1"/>
</dbReference>
<dbReference type="GO" id="GO:0005886">
    <property type="term" value="C:plasma membrane"/>
    <property type="evidence" value="ECO:0007669"/>
    <property type="project" value="UniProtKB-SubCell"/>
</dbReference>
<keyword evidence="6 7" id="KW-0472">Membrane</keyword>
<accession>A0A557QG74</accession>
<organism evidence="8 9">
    <name type="scientific">Denitromonas halophila</name>
    <dbReference type="NCBI Taxonomy" id="1629404"/>
    <lineage>
        <taxon>Bacteria</taxon>
        <taxon>Pseudomonadati</taxon>
        <taxon>Pseudomonadota</taxon>
        <taxon>Betaproteobacteria</taxon>
        <taxon>Rhodocyclales</taxon>
        <taxon>Zoogloeaceae</taxon>
        <taxon>Denitromonas</taxon>
    </lineage>
</organism>